<dbReference type="InterPro" id="IPR000531">
    <property type="entry name" value="Beta-barrel_TonB"/>
</dbReference>
<dbReference type="Gene3D" id="2.40.170.20">
    <property type="entry name" value="TonB-dependent receptor, beta-barrel domain"/>
    <property type="match status" value="1"/>
</dbReference>
<dbReference type="Pfam" id="PF00593">
    <property type="entry name" value="TonB_dep_Rec_b-barrel"/>
    <property type="match status" value="1"/>
</dbReference>
<feature type="domain" description="TonB-dependent receptor plug" evidence="11">
    <location>
        <begin position="13"/>
        <end position="121"/>
    </location>
</feature>
<evidence type="ECO:0000256" key="7">
    <source>
        <dbReference type="ARBA" id="ARBA00023077"/>
    </source>
</evidence>
<evidence type="ECO:0000256" key="1">
    <source>
        <dbReference type="ARBA" id="ARBA00004571"/>
    </source>
</evidence>
<keyword evidence="6" id="KW-0406">Ion transport</keyword>
<evidence type="ECO:0000259" key="11">
    <source>
        <dbReference type="Pfam" id="PF07715"/>
    </source>
</evidence>
<evidence type="ECO:0000256" key="5">
    <source>
        <dbReference type="ARBA" id="ARBA00023004"/>
    </source>
</evidence>
<dbReference type="InterPro" id="IPR012910">
    <property type="entry name" value="Plug_dom"/>
</dbReference>
<evidence type="ECO:0000313" key="12">
    <source>
        <dbReference type="EMBL" id="VFR31916.1"/>
    </source>
</evidence>
<dbReference type="Gene3D" id="2.170.130.10">
    <property type="entry name" value="TonB-dependent receptor, plug domain"/>
    <property type="match status" value="1"/>
</dbReference>
<evidence type="ECO:0000256" key="8">
    <source>
        <dbReference type="ARBA" id="ARBA00023136"/>
    </source>
</evidence>
<name>A0A484SFD3_9ZZZZ</name>
<evidence type="ECO:0000256" key="6">
    <source>
        <dbReference type="ARBA" id="ARBA00023065"/>
    </source>
</evidence>
<dbReference type="EMBL" id="CAADIF010000005">
    <property type="protein sequence ID" value="VFR60745.1"/>
    <property type="molecule type" value="Genomic_DNA"/>
</dbReference>
<feature type="domain" description="TonB-dependent receptor-like beta-barrel" evidence="10">
    <location>
        <begin position="295"/>
        <end position="775"/>
    </location>
</feature>
<evidence type="ECO:0000256" key="2">
    <source>
        <dbReference type="ARBA" id="ARBA00022448"/>
    </source>
</evidence>
<dbReference type="GO" id="GO:0006826">
    <property type="term" value="P:iron ion transport"/>
    <property type="evidence" value="ECO:0007669"/>
    <property type="project" value="UniProtKB-KW"/>
</dbReference>
<proteinExistence type="predicted"/>
<dbReference type="PANTHER" id="PTHR32552:SF81">
    <property type="entry name" value="TONB-DEPENDENT OUTER MEMBRANE RECEPTOR"/>
    <property type="match status" value="1"/>
</dbReference>
<organism evidence="13">
    <name type="scientific">plant metagenome</name>
    <dbReference type="NCBI Taxonomy" id="1297885"/>
    <lineage>
        <taxon>unclassified sequences</taxon>
        <taxon>metagenomes</taxon>
        <taxon>organismal metagenomes</taxon>
    </lineage>
</organism>
<sequence>MIVTANRREQAASRVPMSMEVFSEERLERQNIRNFSDIASATPGLRFAQSNLGQSWISIRGVVSAVGASTTGLYIDDTPIQVRSLGNSSSTFTPSIFDLERVEVLRGPQGTLFGDSSMGGAIRFITPEPDLHDYTGYARAETSTTTGGSNSYEGGFAIGGPIVEGSLGFRASGYFQHAGGWIDRMAGRVTARSLNGSAGPMESLDFTETGLYASNTNNVDTSALRFALQWAPTDNLTIKPSVHYEKRESDDIPLYFWPILSDPGSSRYVRPIWRPTVDATHTPLPAGAPDLEPGTDEFFLPSLNIEWNAGAVDVVSTTSYLDRDQESFSDYTTTYVRLFSTSPVPRPGDYTYVIFGNRQKVFTQELRLQNANPDSAARWVGGVFYSRNEQISNQVARPNFVMGTVFPPAVDGGAPFGPGYSAYMNRYGVEPEDSVTYRHNLTTNTDQLAVFGQVDWEFAERWTLTAGLRWTRADIGFDAVYGGPNNNLRQPRGLACVPGTGTAAVPCDPVEIGQYAPGEGPFAPEYATTSNSGSESPVTPKLGLSYQYDSNNMFYATAARGYRIGGAQARVPGTCRDELITLGFLDGNSPEIYESDTVTSYELGAKNRLFGGRVSLDTAIYQIDWEDIQTSTNLSTCGVGFIRNGNSATVKGIDFSMAARATDNLRVELALGYQRGERNEAEIINGRLLSSAGAPIANVPRFQGTLSAHYDFTLPNQLNGFARADWQHIGQGPRPDTGPASYDPFLPRTPKINTVNAQAGVYLGDMTLYVFASNLLNDDTVRYDRALGSPLWGAFAPRPRTVGVGLSYRF</sequence>
<keyword evidence="7" id="KW-0798">TonB box</keyword>
<reference evidence="13" key="1">
    <citation type="submission" date="2019-03" db="EMBL/GenBank/DDBJ databases">
        <authorList>
            <person name="Danneels B."/>
        </authorList>
    </citation>
    <scope>NUCLEOTIDE SEQUENCE</scope>
</reference>
<dbReference type="Pfam" id="PF07715">
    <property type="entry name" value="Plug"/>
    <property type="match status" value="1"/>
</dbReference>
<dbReference type="InterPro" id="IPR037066">
    <property type="entry name" value="Plug_dom_sf"/>
</dbReference>
<dbReference type="InterPro" id="IPR036942">
    <property type="entry name" value="Beta-barrel_TonB_sf"/>
</dbReference>
<protein>
    <submittedName>
        <fullName evidence="13">TonB-dependent receptor</fullName>
    </submittedName>
</protein>
<keyword evidence="8" id="KW-0472">Membrane</keyword>
<dbReference type="PROSITE" id="PS52016">
    <property type="entry name" value="TONB_DEPENDENT_REC_3"/>
    <property type="match status" value="1"/>
</dbReference>
<keyword evidence="2" id="KW-0813">Transport</keyword>
<comment type="subcellular location">
    <subcellularLocation>
        <location evidence="1">Cell outer membrane</location>
        <topology evidence="1">Multi-pass membrane protein</topology>
    </subcellularLocation>
</comment>
<dbReference type="InterPro" id="IPR039426">
    <property type="entry name" value="TonB-dep_rcpt-like"/>
</dbReference>
<evidence type="ECO:0000256" key="9">
    <source>
        <dbReference type="ARBA" id="ARBA00023237"/>
    </source>
</evidence>
<dbReference type="AlphaFoldDB" id="A0A484SFD3"/>
<evidence type="ECO:0000256" key="4">
    <source>
        <dbReference type="ARBA" id="ARBA00022692"/>
    </source>
</evidence>
<evidence type="ECO:0000259" key="10">
    <source>
        <dbReference type="Pfam" id="PF00593"/>
    </source>
</evidence>
<keyword evidence="13" id="KW-0675">Receptor</keyword>
<evidence type="ECO:0000256" key="3">
    <source>
        <dbReference type="ARBA" id="ARBA00022496"/>
    </source>
</evidence>
<dbReference type="EMBL" id="CAADIA010000006">
    <property type="protein sequence ID" value="VFR31916.1"/>
    <property type="molecule type" value="Genomic_DNA"/>
</dbReference>
<dbReference type="SUPFAM" id="SSF56935">
    <property type="entry name" value="Porins"/>
    <property type="match status" value="1"/>
</dbReference>
<keyword evidence="3" id="KW-0410">Iron transport</keyword>
<evidence type="ECO:0000313" key="13">
    <source>
        <dbReference type="EMBL" id="VFR60745.1"/>
    </source>
</evidence>
<accession>A0A484SFD3</accession>
<dbReference type="GO" id="GO:0009279">
    <property type="term" value="C:cell outer membrane"/>
    <property type="evidence" value="ECO:0007669"/>
    <property type="project" value="UniProtKB-SubCell"/>
</dbReference>
<keyword evidence="4" id="KW-0812">Transmembrane</keyword>
<keyword evidence="9" id="KW-0998">Cell outer membrane</keyword>
<keyword evidence="5" id="KW-0408">Iron</keyword>
<gene>
    <name evidence="12" type="ORF">ANK1_4034</name>
    <name evidence="13" type="ORF">ANK2_4035</name>
</gene>
<dbReference type="PANTHER" id="PTHR32552">
    <property type="entry name" value="FERRICHROME IRON RECEPTOR-RELATED"/>
    <property type="match status" value="1"/>
</dbReference>